<name>A0A2C9CPZ4_9RHOB</name>
<dbReference type="PIRSF" id="PIRSF004810">
    <property type="entry name" value="ChrA"/>
    <property type="match status" value="1"/>
</dbReference>
<evidence type="ECO:0000256" key="6">
    <source>
        <dbReference type="ARBA" id="ARBA00023136"/>
    </source>
</evidence>
<evidence type="ECO:0000256" key="3">
    <source>
        <dbReference type="ARBA" id="ARBA00022475"/>
    </source>
</evidence>
<feature type="transmembrane region" description="Helical" evidence="7">
    <location>
        <begin position="12"/>
        <end position="30"/>
    </location>
</feature>
<dbReference type="InterPro" id="IPR014047">
    <property type="entry name" value="Chr_Tranpt_l_chain"/>
</dbReference>
<protein>
    <submittedName>
        <fullName evidence="8">Chromate transporter</fullName>
    </submittedName>
</protein>
<dbReference type="EMBL" id="OCTN01000002">
    <property type="protein sequence ID" value="SOH93404.1"/>
    <property type="molecule type" value="Genomic_DNA"/>
</dbReference>
<keyword evidence="6 7" id="KW-0472">Membrane</keyword>
<sequence length="405" mass="42328">MSTVKLSQALGVYLRIGLLSFGGPAGQIALMQEELVTRRGWIDAAAFQRGLNVAMLLPGPEAQQLATWLGWRLHGIWGGLAAGLAFILPGTALMIALAWIAATKGDSGPVAALFYGIQPAVLVIVAKAVMSLSGRSLKGARHWALAALAFGALAILGLSFPIVMLVAALAGFLLPPVPQPDIPATPPARGSTARIIVVSILAVALVYWAVRLCFGVDPFDGVAELFLSAAFVSFGGAYALLPYVAERAVDSYGWLSPEQMLNGLAIAEATPGPLILVNVYAGFFAGHSATGFGVLTAALACFYTFAPSFMLILAAAPHVESIQRRRWIRQALAGVSAAVVGVVLNLAFYLAQAALWPDFIGQPDWLKLALVVVFALMTWRLKPSVLVLIGSGAAIGLALHLGGAI</sequence>
<dbReference type="NCBIfam" id="TIGR00937">
    <property type="entry name" value="2A51"/>
    <property type="match status" value="1"/>
</dbReference>
<dbReference type="PANTHER" id="PTHR33567">
    <property type="entry name" value="CHROMATE ION TRANSPORTER (EUROFUNG)"/>
    <property type="match status" value="1"/>
</dbReference>
<feature type="transmembrane region" description="Helical" evidence="7">
    <location>
        <begin position="386"/>
        <end position="404"/>
    </location>
</feature>
<feature type="transmembrane region" description="Helical" evidence="7">
    <location>
        <begin position="222"/>
        <end position="245"/>
    </location>
</feature>
<dbReference type="Proteomes" id="UP000220034">
    <property type="component" value="Unassembled WGS sequence"/>
</dbReference>
<evidence type="ECO:0000256" key="7">
    <source>
        <dbReference type="SAM" id="Phobius"/>
    </source>
</evidence>
<evidence type="ECO:0000256" key="1">
    <source>
        <dbReference type="ARBA" id="ARBA00004651"/>
    </source>
</evidence>
<reference evidence="9" key="1">
    <citation type="submission" date="2017-09" db="EMBL/GenBank/DDBJ databases">
        <authorList>
            <person name="Varghese N."/>
            <person name="Submissions S."/>
        </authorList>
    </citation>
    <scope>NUCLEOTIDE SEQUENCE [LARGE SCALE GENOMIC DNA]</scope>
    <source>
        <strain evidence="9">C7</strain>
    </source>
</reference>
<evidence type="ECO:0000313" key="8">
    <source>
        <dbReference type="EMBL" id="SOH93404.1"/>
    </source>
</evidence>
<dbReference type="OrthoDB" id="8969999at2"/>
<feature type="transmembrane region" description="Helical" evidence="7">
    <location>
        <begin position="76"/>
        <end position="100"/>
    </location>
</feature>
<dbReference type="AlphaFoldDB" id="A0A2C9CPZ4"/>
<organism evidence="8 9">
    <name type="scientific">Pontivivens marinum</name>
    <dbReference type="NCBI Taxonomy" id="1690039"/>
    <lineage>
        <taxon>Bacteria</taxon>
        <taxon>Pseudomonadati</taxon>
        <taxon>Pseudomonadota</taxon>
        <taxon>Alphaproteobacteria</taxon>
        <taxon>Rhodobacterales</taxon>
        <taxon>Paracoccaceae</taxon>
        <taxon>Pontivivens</taxon>
    </lineage>
</organism>
<dbReference type="InterPro" id="IPR003370">
    <property type="entry name" value="Chromate_transpt"/>
</dbReference>
<feature type="transmembrane region" description="Helical" evidence="7">
    <location>
        <begin position="292"/>
        <end position="319"/>
    </location>
</feature>
<keyword evidence="3" id="KW-1003">Cell membrane</keyword>
<evidence type="ECO:0000256" key="5">
    <source>
        <dbReference type="ARBA" id="ARBA00022989"/>
    </source>
</evidence>
<evidence type="ECO:0000256" key="2">
    <source>
        <dbReference type="ARBA" id="ARBA00005262"/>
    </source>
</evidence>
<feature type="transmembrane region" description="Helical" evidence="7">
    <location>
        <begin position="331"/>
        <end position="351"/>
    </location>
</feature>
<dbReference type="Pfam" id="PF02417">
    <property type="entry name" value="Chromate_transp"/>
    <property type="match status" value="2"/>
</dbReference>
<proteinExistence type="inferred from homology"/>
<keyword evidence="4 7" id="KW-0812">Transmembrane</keyword>
<comment type="subcellular location">
    <subcellularLocation>
        <location evidence="1">Cell membrane</location>
        <topology evidence="1">Multi-pass membrane protein</topology>
    </subcellularLocation>
</comment>
<feature type="transmembrane region" description="Helical" evidence="7">
    <location>
        <begin position="144"/>
        <end position="173"/>
    </location>
</feature>
<feature type="transmembrane region" description="Helical" evidence="7">
    <location>
        <begin position="112"/>
        <end position="132"/>
    </location>
</feature>
<evidence type="ECO:0000256" key="4">
    <source>
        <dbReference type="ARBA" id="ARBA00022692"/>
    </source>
</evidence>
<dbReference type="RefSeq" id="WP_097928990.1">
    <property type="nucleotide sequence ID" value="NZ_OCTN01000002.1"/>
</dbReference>
<feature type="transmembrane region" description="Helical" evidence="7">
    <location>
        <begin position="193"/>
        <end position="210"/>
    </location>
</feature>
<dbReference type="GO" id="GO:0015109">
    <property type="term" value="F:chromate transmembrane transporter activity"/>
    <property type="evidence" value="ECO:0007669"/>
    <property type="project" value="InterPro"/>
</dbReference>
<dbReference type="PANTHER" id="PTHR33567:SF3">
    <property type="entry name" value="CHROMATE ION TRANSPORTER (EUROFUNG)"/>
    <property type="match status" value="1"/>
</dbReference>
<accession>A0A2C9CPZ4</accession>
<keyword evidence="5 7" id="KW-1133">Transmembrane helix</keyword>
<keyword evidence="9" id="KW-1185">Reference proteome</keyword>
<gene>
    <name evidence="8" type="ORF">SAMN06273572_10280</name>
</gene>
<dbReference type="GO" id="GO:0005886">
    <property type="term" value="C:plasma membrane"/>
    <property type="evidence" value="ECO:0007669"/>
    <property type="project" value="UniProtKB-SubCell"/>
</dbReference>
<comment type="similarity">
    <text evidence="2">Belongs to the chromate ion transporter (CHR) (TC 2.A.51) family.</text>
</comment>
<evidence type="ECO:0000313" key="9">
    <source>
        <dbReference type="Proteomes" id="UP000220034"/>
    </source>
</evidence>